<gene>
    <name evidence="1" type="ORF">GIX81_09920</name>
</gene>
<dbReference type="RefSeq" id="WP_153705203.1">
    <property type="nucleotide sequence ID" value="NZ_WJNA01000028.1"/>
</dbReference>
<protein>
    <submittedName>
        <fullName evidence="1">Uncharacterized protein</fullName>
    </submittedName>
</protein>
<dbReference type="Proteomes" id="UP000472879">
    <property type="component" value="Unassembled WGS sequence"/>
</dbReference>
<organism evidence="1 2">
    <name type="scientific">Limosilactobacillus reuteri</name>
    <name type="common">Lactobacillus reuteri</name>
    <dbReference type="NCBI Taxonomy" id="1598"/>
    <lineage>
        <taxon>Bacteria</taxon>
        <taxon>Bacillati</taxon>
        <taxon>Bacillota</taxon>
        <taxon>Bacilli</taxon>
        <taxon>Lactobacillales</taxon>
        <taxon>Lactobacillaceae</taxon>
        <taxon>Limosilactobacillus</taxon>
    </lineage>
</organism>
<evidence type="ECO:0000313" key="2">
    <source>
        <dbReference type="Proteomes" id="UP000472879"/>
    </source>
</evidence>
<evidence type="ECO:0000313" key="1">
    <source>
        <dbReference type="EMBL" id="MRH09740.1"/>
    </source>
</evidence>
<reference evidence="1 2" key="1">
    <citation type="submission" date="2019-11" db="EMBL/GenBank/DDBJ databases">
        <title>Draft genome sequence of 12 host-associated Lactobacillus reuteri rodent strains.</title>
        <authorList>
            <person name="Zhang S."/>
            <person name="Ozcam M."/>
            <person name="Van Pijkeren J.P."/>
        </authorList>
    </citation>
    <scope>NUCLEOTIDE SEQUENCE [LARGE SCALE GENOMIC DNA]</scope>
    <source>
        <strain evidence="1 2">Lr4020</strain>
    </source>
</reference>
<sequence length="262" mass="30618">MPIEKKQLKKTRSDITSESSIQLLSSIMNNQRIPNRNPYLLNASITDDIVSNLNFHSSYELIWGDHSDLDTLLKQIFYAGISLVEQNNYNLIEECRLTYLPYAEASAKFNFATELEKPDLEDLSEEQYHASEYVFFYINDNLKEEHKNFFSKSGTKKINKQLFNFINTTFPKLLSSFLSETNHQGKQVYDLMSSIIKYENEDIFESIAYGPEWFQHEPLTNSKIPLSDVRKNIINTGEKYIDAILNEQFETDSFFNDLKEYS</sequence>
<comment type="caution">
    <text evidence="1">The sequence shown here is derived from an EMBL/GenBank/DDBJ whole genome shotgun (WGS) entry which is preliminary data.</text>
</comment>
<proteinExistence type="predicted"/>
<name>A0A6L5P5J5_LIMRT</name>
<dbReference type="EMBL" id="WJNA01000028">
    <property type="protein sequence ID" value="MRH09740.1"/>
    <property type="molecule type" value="Genomic_DNA"/>
</dbReference>
<accession>A0A6L5P5J5</accession>
<dbReference type="AlphaFoldDB" id="A0A6L5P5J5"/>